<organism evidence="1">
    <name type="scientific">marine sediment metagenome</name>
    <dbReference type="NCBI Taxonomy" id="412755"/>
    <lineage>
        <taxon>unclassified sequences</taxon>
        <taxon>metagenomes</taxon>
        <taxon>ecological metagenomes</taxon>
    </lineage>
</organism>
<dbReference type="AlphaFoldDB" id="X1IBX0"/>
<protein>
    <submittedName>
        <fullName evidence="1">Uncharacterized protein</fullName>
    </submittedName>
</protein>
<proteinExistence type="predicted"/>
<evidence type="ECO:0000313" key="1">
    <source>
        <dbReference type="EMBL" id="GAH55058.1"/>
    </source>
</evidence>
<sequence length="80" mass="9266">VFNRESARWAFDYVDFHTLVAYSHAIKDVKKAQAEWEKAAIERVPFIDITAKELYGQNPKLAIEYLTDYCINNAEKVIDA</sequence>
<name>X1IBX0_9ZZZZ</name>
<accession>X1IBX0</accession>
<dbReference type="EMBL" id="BARU01015758">
    <property type="protein sequence ID" value="GAH55058.1"/>
    <property type="molecule type" value="Genomic_DNA"/>
</dbReference>
<feature type="non-terminal residue" evidence="1">
    <location>
        <position position="80"/>
    </location>
</feature>
<gene>
    <name evidence="1" type="ORF">S03H2_26838</name>
</gene>
<comment type="caution">
    <text evidence="1">The sequence shown here is derived from an EMBL/GenBank/DDBJ whole genome shotgun (WGS) entry which is preliminary data.</text>
</comment>
<feature type="non-terminal residue" evidence="1">
    <location>
        <position position="1"/>
    </location>
</feature>
<reference evidence="1" key="1">
    <citation type="journal article" date="2014" name="Front. Microbiol.">
        <title>High frequency of phylogenetically diverse reductive dehalogenase-homologous genes in deep subseafloor sedimentary metagenomes.</title>
        <authorList>
            <person name="Kawai M."/>
            <person name="Futagami T."/>
            <person name="Toyoda A."/>
            <person name="Takaki Y."/>
            <person name="Nishi S."/>
            <person name="Hori S."/>
            <person name="Arai W."/>
            <person name="Tsubouchi T."/>
            <person name="Morono Y."/>
            <person name="Uchiyama I."/>
            <person name="Ito T."/>
            <person name="Fujiyama A."/>
            <person name="Inagaki F."/>
            <person name="Takami H."/>
        </authorList>
    </citation>
    <scope>NUCLEOTIDE SEQUENCE</scope>
    <source>
        <strain evidence="1">Expedition CK06-06</strain>
    </source>
</reference>